<dbReference type="InterPro" id="IPR000582">
    <property type="entry name" value="Acyl-CoA-binding_protein"/>
</dbReference>
<dbReference type="GO" id="GO:0000062">
    <property type="term" value="F:fatty-acyl-CoA binding"/>
    <property type="evidence" value="ECO:0007669"/>
    <property type="project" value="InterPro"/>
</dbReference>
<dbReference type="SUPFAM" id="SSF47027">
    <property type="entry name" value="Acyl-CoA binding protein"/>
    <property type="match status" value="1"/>
</dbReference>
<gene>
    <name evidence="4" type="ORF">MSPICULIGERA_LOCUS21433</name>
</gene>
<dbReference type="PANTHER" id="PTHR23310:SF120">
    <property type="entry name" value="ACYL-COA-BINDING PROTEIN HOMOLOG 3"/>
    <property type="match status" value="1"/>
</dbReference>
<dbReference type="PANTHER" id="PTHR23310">
    <property type="entry name" value="ACYL-COA-BINDING PROTEIN, ACBP"/>
    <property type="match status" value="1"/>
</dbReference>
<dbReference type="Proteomes" id="UP001177023">
    <property type="component" value="Unassembled WGS sequence"/>
</dbReference>
<sequence length="100" mass="11229">MSLEDKFQAAVDIIQKLPKDGPLATSNEELKYYAYFKQVTVGDVNTERPGMFSFVEKAKWDAWNGVKGTSKEEAMQNTLIASTSHSKRLPAKLTSMVVVW</sequence>
<dbReference type="EMBL" id="CATQJA010002665">
    <property type="protein sequence ID" value="CAJ0583347.1"/>
    <property type="molecule type" value="Genomic_DNA"/>
</dbReference>
<dbReference type="AlphaFoldDB" id="A0AA36D9S6"/>
<proteinExistence type="predicted"/>
<protein>
    <recommendedName>
        <fullName evidence="3">ACB domain-containing protein</fullName>
    </recommendedName>
</protein>
<keyword evidence="1" id="KW-0446">Lipid-binding</keyword>
<feature type="domain" description="ACB" evidence="3">
    <location>
        <begin position="3"/>
        <end position="85"/>
    </location>
</feature>
<feature type="non-terminal residue" evidence="4">
    <location>
        <position position="1"/>
    </location>
</feature>
<dbReference type="InterPro" id="IPR035984">
    <property type="entry name" value="Acyl-CoA-binding_sf"/>
</dbReference>
<dbReference type="Gene3D" id="1.20.80.10">
    <property type="match status" value="1"/>
</dbReference>
<dbReference type="FunFam" id="1.20.80.10:FF:000010">
    <property type="entry name" value="Acyl-CoA-binding domain-containing protein 5"/>
    <property type="match status" value="1"/>
</dbReference>
<dbReference type="PROSITE" id="PS51228">
    <property type="entry name" value="ACB_2"/>
    <property type="match status" value="1"/>
</dbReference>
<dbReference type="PRINTS" id="PR00689">
    <property type="entry name" value="ACOABINDINGP"/>
</dbReference>
<evidence type="ECO:0000259" key="3">
    <source>
        <dbReference type="PROSITE" id="PS51228"/>
    </source>
</evidence>
<keyword evidence="5" id="KW-1185">Reference proteome</keyword>
<dbReference type="GO" id="GO:0005737">
    <property type="term" value="C:cytoplasm"/>
    <property type="evidence" value="ECO:0007669"/>
    <property type="project" value="TreeGrafter"/>
</dbReference>
<dbReference type="GO" id="GO:0006631">
    <property type="term" value="P:fatty acid metabolic process"/>
    <property type="evidence" value="ECO:0007669"/>
    <property type="project" value="TreeGrafter"/>
</dbReference>
<organism evidence="4 5">
    <name type="scientific">Mesorhabditis spiculigera</name>
    <dbReference type="NCBI Taxonomy" id="96644"/>
    <lineage>
        <taxon>Eukaryota</taxon>
        <taxon>Metazoa</taxon>
        <taxon>Ecdysozoa</taxon>
        <taxon>Nematoda</taxon>
        <taxon>Chromadorea</taxon>
        <taxon>Rhabditida</taxon>
        <taxon>Rhabditina</taxon>
        <taxon>Rhabditomorpha</taxon>
        <taxon>Rhabditoidea</taxon>
        <taxon>Rhabditidae</taxon>
        <taxon>Mesorhabditinae</taxon>
        <taxon>Mesorhabditis</taxon>
    </lineage>
</organism>
<comment type="function">
    <text evidence="2">Binds medium- and long-chain acyl-CoA esters with very high affinity and may function as an intracellular carrier of acyl-CoA esters.</text>
</comment>
<comment type="caution">
    <text evidence="4">The sequence shown here is derived from an EMBL/GenBank/DDBJ whole genome shotgun (WGS) entry which is preliminary data.</text>
</comment>
<evidence type="ECO:0000313" key="5">
    <source>
        <dbReference type="Proteomes" id="UP001177023"/>
    </source>
</evidence>
<accession>A0AA36D9S6</accession>
<evidence type="ECO:0000313" key="4">
    <source>
        <dbReference type="EMBL" id="CAJ0583347.1"/>
    </source>
</evidence>
<reference evidence="4" key="1">
    <citation type="submission" date="2023-06" db="EMBL/GenBank/DDBJ databases">
        <authorList>
            <person name="Delattre M."/>
        </authorList>
    </citation>
    <scope>NUCLEOTIDE SEQUENCE</scope>
    <source>
        <strain evidence="4">AF72</strain>
    </source>
</reference>
<evidence type="ECO:0000256" key="2">
    <source>
        <dbReference type="ARBA" id="ARBA00059808"/>
    </source>
</evidence>
<dbReference type="InterPro" id="IPR014352">
    <property type="entry name" value="FERM/acyl-CoA-bd_prot_sf"/>
</dbReference>
<dbReference type="GO" id="GO:0019915">
    <property type="term" value="P:lipid storage"/>
    <property type="evidence" value="ECO:0007669"/>
    <property type="project" value="UniProtKB-ARBA"/>
</dbReference>
<name>A0AA36D9S6_9BILA</name>
<evidence type="ECO:0000256" key="1">
    <source>
        <dbReference type="ARBA" id="ARBA00023121"/>
    </source>
</evidence>
<dbReference type="Pfam" id="PF00887">
    <property type="entry name" value="ACBP"/>
    <property type="match status" value="1"/>
</dbReference>